<dbReference type="PANTHER" id="PTHR42740">
    <property type="entry name" value="RIBONUCLEASE VAPC3"/>
    <property type="match status" value="1"/>
</dbReference>
<accession>A0A6P1Y1U2</accession>
<dbReference type="SUPFAM" id="SSF88723">
    <property type="entry name" value="PIN domain-like"/>
    <property type="match status" value="1"/>
</dbReference>
<dbReference type="PANTHER" id="PTHR42740:SF1">
    <property type="entry name" value="RIBONUCLEASE VAPC3"/>
    <property type="match status" value="1"/>
</dbReference>
<dbReference type="Pfam" id="PF01850">
    <property type="entry name" value="PIN"/>
    <property type="match status" value="1"/>
</dbReference>
<dbReference type="EMBL" id="CP048020">
    <property type="protein sequence ID" value="QHX43289.1"/>
    <property type="molecule type" value="Genomic_DNA"/>
</dbReference>
<keyword evidence="4" id="KW-0378">Hydrolase</keyword>
<evidence type="ECO:0000256" key="5">
    <source>
        <dbReference type="ARBA" id="ARBA00022842"/>
    </source>
</evidence>
<reference evidence="7 8" key="1">
    <citation type="submission" date="2020-01" db="EMBL/GenBank/DDBJ databases">
        <title>Complete genome sequence of a human oral phylogroup 1 Treponema sp. strain ATCC 700766, originally isolated from periodontitis dental plaque.</title>
        <authorList>
            <person name="Chan Y."/>
            <person name="Huo Y.-B."/>
            <person name="Yu X.-L."/>
            <person name="Zeng H."/>
            <person name="Leung W.-K."/>
            <person name="Watt R.M."/>
        </authorList>
    </citation>
    <scope>NUCLEOTIDE SEQUENCE [LARGE SCALE GENOMIC DNA]</scope>
    <source>
        <strain evidence="7 8">OMZ 804</strain>
    </source>
</reference>
<dbReference type="KEGG" id="trz:GWP43_07325"/>
<dbReference type="InterPro" id="IPR051749">
    <property type="entry name" value="PINc/VapC_TA_RNase"/>
</dbReference>
<keyword evidence="1" id="KW-1277">Toxin-antitoxin system</keyword>
<dbReference type="GO" id="GO:0016787">
    <property type="term" value="F:hydrolase activity"/>
    <property type="evidence" value="ECO:0007669"/>
    <property type="project" value="UniProtKB-KW"/>
</dbReference>
<evidence type="ECO:0000313" key="8">
    <source>
        <dbReference type="Proteomes" id="UP000464374"/>
    </source>
</evidence>
<dbReference type="Proteomes" id="UP000464374">
    <property type="component" value="Chromosome"/>
</dbReference>
<name>A0A6P1Y1U2_9SPIR</name>
<feature type="domain" description="PIN" evidence="6">
    <location>
        <begin position="2"/>
        <end position="124"/>
    </location>
</feature>
<protein>
    <submittedName>
        <fullName evidence="7">PIN domain nuclease</fullName>
    </submittedName>
</protein>
<sequence length="133" mass="15292">MILVDTSVLINFFRGRETVGTVYFEKLLEEQKHFCINEFIYQEILQGSKDEKEFSVLKSYLRDVPLYSLRLGICSFENAALLNFRCRRGGVTIRSTVDLLIAETAIENNIPLLHDDADFVNMARIITELKLAV</sequence>
<evidence type="ECO:0000256" key="4">
    <source>
        <dbReference type="ARBA" id="ARBA00022801"/>
    </source>
</evidence>
<keyword evidence="5" id="KW-0460">Magnesium</keyword>
<proteinExistence type="predicted"/>
<evidence type="ECO:0000256" key="3">
    <source>
        <dbReference type="ARBA" id="ARBA00022723"/>
    </source>
</evidence>
<evidence type="ECO:0000256" key="1">
    <source>
        <dbReference type="ARBA" id="ARBA00022649"/>
    </source>
</evidence>
<dbReference type="GO" id="GO:0046872">
    <property type="term" value="F:metal ion binding"/>
    <property type="evidence" value="ECO:0007669"/>
    <property type="project" value="UniProtKB-KW"/>
</dbReference>
<dbReference type="InterPro" id="IPR002716">
    <property type="entry name" value="PIN_dom"/>
</dbReference>
<keyword evidence="3" id="KW-0479">Metal-binding</keyword>
<dbReference type="CDD" id="cd18762">
    <property type="entry name" value="PIN_MtVapC3-like"/>
    <property type="match status" value="1"/>
</dbReference>
<gene>
    <name evidence="7" type="ORF">GWP43_07325</name>
</gene>
<evidence type="ECO:0000259" key="6">
    <source>
        <dbReference type="Pfam" id="PF01850"/>
    </source>
</evidence>
<dbReference type="AlphaFoldDB" id="A0A6P1Y1U2"/>
<dbReference type="GO" id="GO:0004540">
    <property type="term" value="F:RNA nuclease activity"/>
    <property type="evidence" value="ECO:0007669"/>
    <property type="project" value="TreeGrafter"/>
</dbReference>
<dbReference type="RefSeq" id="WP_162663617.1">
    <property type="nucleotide sequence ID" value="NZ_CP048020.1"/>
</dbReference>
<dbReference type="Gene3D" id="3.40.50.1010">
    <property type="entry name" value="5'-nuclease"/>
    <property type="match status" value="1"/>
</dbReference>
<evidence type="ECO:0000313" key="7">
    <source>
        <dbReference type="EMBL" id="QHX43289.1"/>
    </source>
</evidence>
<organism evidence="7 8">
    <name type="scientific">Treponema vincentii</name>
    <dbReference type="NCBI Taxonomy" id="69710"/>
    <lineage>
        <taxon>Bacteria</taxon>
        <taxon>Pseudomonadati</taxon>
        <taxon>Spirochaetota</taxon>
        <taxon>Spirochaetia</taxon>
        <taxon>Spirochaetales</taxon>
        <taxon>Treponemataceae</taxon>
        <taxon>Treponema</taxon>
    </lineage>
</organism>
<keyword evidence="2" id="KW-0540">Nuclease</keyword>
<dbReference type="InterPro" id="IPR029060">
    <property type="entry name" value="PIN-like_dom_sf"/>
</dbReference>
<evidence type="ECO:0000256" key="2">
    <source>
        <dbReference type="ARBA" id="ARBA00022722"/>
    </source>
</evidence>